<accession>A0ABR3XK85</accession>
<evidence type="ECO:0000256" key="1">
    <source>
        <dbReference type="ARBA" id="ARBA00004123"/>
    </source>
</evidence>
<evidence type="ECO:0000313" key="4">
    <source>
        <dbReference type="Proteomes" id="UP001583193"/>
    </source>
</evidence>
<organism evidence="3 4">
    <name type="scientific">Paecilomyces lecythidis</name>
    <dbReference type="NCBI Taxonomy" id="3004212"/>
    <lineage>
        <taxon>Eukaryota</taxon>
        <taxon>Fungi</taxon>
        <taxon>Dikarya</taxon>
        <taxon>Ascomycota</taxon>
        <taxon>Pezizomycotina</taxon>
        <taxon>Eurotiomycetes</taxon>
        <taxon>Eurotiomycetidae</taxon>
        <taxon>Eurotiales</taxon>
        <taxon>Thermoascaceae</taxon>
        <taxon>Paecilomyces</taxon>
    </lineage>
</organism>
<keyword evidence="2" id="KW-0539">Nucleus</keyword>
<dbReference type="EMBL" id="JAVDPF010000016">
    <property type="protein sequence ID" value="KAL1876155.1"/>
    <property type="molecule type" value="Genomic_DNA"/>
</dbReference>
<evidence type="ECO:0000256" key="2">
    <source>
        <dbReference type="ARBA" id="ARBA00023242"/>
    </source>
</evidence>
<dbReference type="Proteomes" id="UP001583193">
    <property type="component" value="Unassembled WGS sequence"/>
</dbReference>
<name>A0ABR3XK85_9EURO</name>
<dbReference type="InterPro" id="IPR021858">
    <property type="entry name" value="Fun_TF"/>
</dbReference>
<comment type="subcellular location">
    <subcellularLocation>
        <location evidence="1">Nucleus</location>
    </subcellularLocation>
</comment>
<reference evidence="3 4" key="1">
    <citation type="journal article" date="2024" name="IMA Fungus">
        <title>IMA Genome - F19 : A genome assembly and annotation guide to empower mycologists, including annotated draft genome sequences of Ceratocystis pirilliformis, Diaporthe australafricana, Fusarium ophioides, Paecilomyces lecythidis, and Sporothrix stenoceras.</title>
        <authorList>
            <person name="Aylward J."/>
            <person name="Wilson A.M."/>
            <person name="Visagie C.M."/>
            <person name="Spraker J."/>
            <person name="Barnes I."/>
            <person name="Buitendag C."/>
            <person name="Ceriani C."/>
            <person name="Del Mar Angel L."/>
            <person name="du Plessis D."/>
            <person name="Fuchs T."/>
            <person name="Gasser K."/>
            <person name="Kramer D."/>
            <person name="Li W."/>
            <person name="Munsamy K."/>
            <person name="Piso A."/>
            <person name="Price J.L."/>
            <person name="Sonnekus B."/>
            <person name="Thomas C."/>
            <person name="van der Nest A."/>
            <person name="van Dijk A."/>
            <person name="van Heerden A."/>
            <person name="van Vuuren N."/>
            <person name="Yilmaz N."/>
            <person name="Duong T.A."/>
            <person name="van der Merwe N.A."/>
            <person name="Wingfield M.J."/>
            <person name="Wingfield B.D."/>
        </authorList>
    </citation>
    <scope>NUCLEOTIDE SEQUENCE [LARGE SCALE GENOMIC DNA]</scope>
    <source>
        <strain evidence="3 4">CMW 18167</strain>
    </source>
</reference>
<evidence type="ECO:0000313" key="3">
    <source>
        <dbReference type="EMBL" id="KAL1876155.1"/>
    </source>
</evidence>
<keyword evidence="4" id="KW-1185">Reference proteome</keyword>
<gene>
    <name evidence="3" type="ORF">Plec18167_005418</name>
</gene>
<dbReference type="PANTHER" id="PTHR37534:SF46">
    <property type="entry name" value="ZN(II)2CYS6 TRANSCRIPTION FACTOR (EUROFUNG)"/>
    <property type="match status" value="1"/>
</dbReference>
<comment type="caution">
    <text evidence="3">The sequence shown here is derived from an EMBL/GenBank/DDBJ whole genome shotgun (WGS) entry which is preliminary data.</text>
</comment>
<evidence type="ECO:0008006" key="5">
    <source>
        <dbReference type="Google" id="ProtNLM"/>
    </source>
</evidence>
<dbReference type="PANTHER" id="PTHR37534">
    <property type="entry name" value="TRANSCRIPTIONAL ACTIVATOR PROTEIN UGA3"/>
    <property type="match status" value="1"/>
</dbReference>
<proteinExistence type="predicted"/>
<sequence length="462" mass="52706">MDSGPSGTLDYPEMASQIFGDTFSTPHPCPTPTISSYEGPTTSSLQKPILSLMADQHQELLRLYDTEFCVLPITSDTSLNPFRYSQETSNGSRLLFHAILAICCQHLNRITGNWATEVEEHRVQAANLLNDALQQEQLARMGLALLDPILVIFTLDCTLSAAGPWVKHLNQIRSIIEFCGGPCALDKPRIRSQVGMFLWWDATLALISRQGTVLSRDYLDHLACSERDDGWSFYDLTGCPSDLFIILFHLAELAKQNEIACNMTWLTFDPTPVKQVEHQIHNWDSDAFAEPCCSRPSNVYNSSESDSETDDVTMEEAMHAQQDRYHCAEAWRHALLIYIERVLKWDRKSPRPKSLNKLIRSVLNHVRCCRRTSLTQKQLLLPVFLAGSETRDEEMRDLAISYCKWWGSRSRYSMFDSVSDLLKEVWAEDTPNSPRTYWWGTVVDRKTRLTKPGQIPTQFLFG</sequence>
<dbReference type="Pfam" id="PF11951">
    <property type="entry name" value="Fungal_trans_2"/>
    <property type="match status" value="1"/>
</dbReference>
<protein>
    <recommendedName>
        <fullName evidence="5">Fungal-specific transcription factor domain-containing protein</fullName>
    </recommendedName>
</protein>